<dbReference type="EMBL" id="JNAX01000012">
    <property type="protein sequence ID" value="KGG20293.1"/>
    <property type="molecule type" value="Genomic_DNA"/>
</dbReference>
<evidence type="ECO:0000313" key="2">
    <source>
        <dbReference type="Proteomes" id="UP000030392"/>
    </source>
</evidence>
<proteinExistence type="predicted"/>
<comment type="caution">
    <text evidence="1">The sequence shown here is derived from an EMBL/GenBank/DDBJ whole genome shotgun (WGS) entry which is preliminary data.</text>
</comment>
<organism evidence="1 2">
    <name type="scientific">Prochlorococcus marinus str. PAC1</name>
    <dbReference type="NCBI Taxonomy" id="59924"/>
    <lineage>
        <taxon>Bacteria</taxon>
        <taxon>Bacillati</taxon>
        <taxon>Cyanobacteriota</taxon>
        <taxon>Cyanophyceae</taxon>
        <taxon>Synechococcales</taxon>
        <taxon>Prochlorococcaceae</taxon>
        <taxon>Prochlorococcus</taxon>
    </lineage>
</organism>
<dbReference type="Proteomes" id="UP000030392">
    <property type="component" value="Unassembled WGS sequence"/>
</dbReference>
<sequence>MLRISNRLVNFLKIQQKNFAFNESQLPLAKQKQAEKRKEVLAEVHPLLVQKPGMQLEVQQASRN</sequence>
<evidence type="ECO:0000313" key="1">
    <source>
        <dbReference type="EMBL" id="KGG20293.1"/>
    </source>
</evidence>
<accession>A0A0A2C1U0</accession>
<gene>
    <name evidence="1" type="ORF">EV03_1255</name>
</gene>
<dbReference type="AlphaFoldDB" id="A0A0A2C1U0"/>
<name>A0A0A2C1U0_PROMR</name>
<protein>
    <submittedName>
        <fullName evidence="1">Uncharacterized protein</fullName>
    </submittedName>
</protein>
<reference evidence="2" key="1">
    <citation type="journal article" date="2014" name="Sci. Data">
        <title>Genomes of diverse isolates of the marine cyanobacterium Prochlorococcus.</title>
        <authorList>
            <person name="Biller S."/>
            <person name="Berube P."/>
            <person name="Thompson J."/>
            <person name="Kelly L."/>
            <person name="Roggensack S."/>
            <person name="Awad L."/>
            <person name="Roache-Johnson K."/>
            <person name="Ding H."/>
            <person name="Giovannoni S.J."/>
            <person name="Moore L.R."/>
            <person name="Chisholm S.W."/>
        </authorList>
    </citation>
    <scope>NUCLEOTIDE SEQUENCE [LARGE SCALE GENOMIC DNA]</scope>
    <source>
        <strain evidence="2">PAC1</strain>
    </source>
</reference>